<accession>A0A969TVI0</accession>
<dbReference type="PROSITE" id="PS00211">
    <property type="entry name" value="ABC_TRANSPORTER_1"/>
    <property type="match status" value="1"/>
</dbReference>
<dbReference type="AlphaFoldDB" id="A0A969TVI0"/>
<dbReference type="SUPFAM" id="SSF52540">
    <property type="entry name" value="P-loop containing nucleoside triphosphate hydrolases"/>
    <property type="match status" value="1"/>
</dbReference>
<dbReference type="Gene3D" id="3.40.50.300">
    <property type="entry name" value="P-loop containing nucleotide triphosphate hydrolases"/>
    <property type="match status" value="1"/>
</dbReference>
<feature type="domain" description="ABC transporter" evidence="4">
    <location>
        <begin position="4"/>
        <end position="225"/>
    </location>
</feature>
<gene>
    <name evidence="5" type="ORF">HCN83_12585</name>
</gene>
<dbReference type="SMART" id="SM00382">
    <property type="entry name" value="AAA"/>
    <property type="match status" value="1"/>
</dbReference>
<protein>
    <submittedName>
        <fullName evidence="5">ABC transporter ATP-binding protein</fullName>
    </submittedName>
</protein>
<sequence length="235" mass="26593">MTVLDMREVSGGYSTKEDTIHEITLSVKEGEWLGLLGPNGAGKSTIIKALLDLLPVKRGEITLPGPEEYAFIPEHPIFFEDLTLWEHIDFMRAVTGLDEEETTERAEYLLKLFRLTKVRNHYPTAFSKGMQQKLMIILALTAKPKLYIIDEPFIGLDPKAMKDLLRELEAERERGACVLMSTHVLDTAEKICDRFVLVNYGTIIAEGTLDDIRRESGVDGSLLDCFDELMTEEEL</sequence>
<organism evidence="5 6">
    <name type="scientific">Alkalicoccus luteus</name>
    <dbReference type="NCBI Taxonomy" id="1237094"/>
    <lineage>
        <taxon>Bacteria</taxon>
        <taxon>Bacillati</taxon>
        <taxon>Bacillota</taxon>
        <taxon>Bacilli</taxon>
        <taxon>Bacillales</taxon>
        <taxon>Bacillaceae</taxon>
        <taxon>Alkalicoccus</taxon>
    </lineage>
</organism>
<evidence type="ECO:0000259" key="4">
    <source>
        <dbReference type="PROSITE" id="PS50893"/>
    </source>
</evidence>
<evidence type="ECO:0000256" key="2">
    <source>
        <dbReference type="ARBA" id="ARBA00022741"/>
    </source>
</evidence>
<evidence type="ECO:0000313" key="5">
    <source>
        <dbReference type="EMBL" id="NJP38425.1"/>
    </source>
</evidence>
<keyword evidence="3 5" id="KW-0067">ATP-binding</keyword>
<evidence type="ECO:0000256" key="3">
    <source>
        <dbReference type="ARBA" id="ARBA00022840"/>
    </source>
</evidence>
<dbReference type="Proteomes" id="UP000752012">
    <property type="component" value="Unassembled WGS sequence"/>
</dbReference>
<keyword evidence="6" id="KW-1185">Reference proteome</keyword>
<dbReference type="InterPro" id="IPR051782">
    <property type="entry name" value="ABC_Transporter_VariousFunc"/>
</dbReference>
<dbReference type="InterPro" id="IPR027417">
    <property type="entry name" value="P-loop_NTPase"/>
</dbReference>
<dbReference type="InterPro" id="IPR003439">
    <property type="entry name" value="ABC_transporter-like_ATP-bd"/>
</dbReference>
<name>A0A969TVI0_9BACI</name>
<dbReference type="InterPro" id="IPR017871">
    <property type="entry name" value="ABC_transporter-like_CS"/>
</dbReference>
<dbReference type="Pfam" id="PF00005">
    <property type="entry name" value="ABC_tran"/>
    <property type="match status" value="1"/>
</dbReference>
<dbReference type="GO" id="GO:0016887">
    <property type="term" value="F:ATP hydrolysis activity"/>
    <property type="evidence" value="ECO:0007669"/>
    <property type="project" value="InterPro"/>
</dbReference>
<keyword evidence="2" id="KW-0547">Nucleotide-binding</keyword>
<dbReference type="CDD" id="cd03230">
    <property type="entry name" value="ABC_DR_subfamily_A"/>
    <property type="match status" value="1"/>
</dbReference>
<dbReference type="GO" id="GO:0005524">
    <property type="term" value="F:ATP binding"/>
    <property type="evidence" value="ECO:0007669"/>
    <property type="project" value="UniProtKB-KW"/>
</dbReference>
<evidence type="ECO:0000313" key="6">
    <source>
        <dbReference type="Proteomes" id="UP000752012"/>
    </source>
</evidence>
<dbReference type="PANTHER" id="PTHR42939">
    <property type="entry name" value="ABC TRANSPORTER ATP-BINDING PROTEIN ALBC-RELATED"/>
    <property type="match status" value="1"/>
</dbReference>
<comment type="caution">
    <text evidence="5">The sequence shown here is derived from an EMBL/GenBank/DDBJ whole genome shotgun (WGS) entry which is preliminary data.</text>
</comment>
<reference evidence="5 6" key="1">
    <citation type="submission" date="2020-03" db="EMBL/GenBank/DDBJ databases">
        <title>Assessment of the enzymatic potential of alkaline-tolerant lipase obtained from Bacillus luteus H11 (technogenic soil) for the bioremediation of saline soils contaminated with petroleum substances.</title>
        <authorList>
            <person name="Kalwasinska A."/>
        </authorList>
    </citation>
    <scope>NUCLEOTIDE SEQUENCE [LARGE SCALE GENOMIC DNA]</scope>
    <source>
        <strain evidence="5 6">H11</strain>
    </source>
</reference>
<dbReference type="EMBL" id="JAATHJ010000022">
    <property type="protein sequence ID" value="NJP38425.1"/>
    <property type="molecule type" value="Genomic_DNA"/>
</dbReference>
<proteinExistence type="predicted"/>
<dbReference type="InterPro" id="IPR003593">
    <property type="entry name" value="AAA+_ATPase"/>
</dbReference>
<keyword evidence="1" id="KW-0813">Transport</keyword>
<dbReference type="PROSITE" id="PS50893">
    <property type="entry name" value="ABC_TRANSPORTER_2"/>
    <property type="match status" value="1"/>
</dbReference>
<evidence type="ECO:0000256" key="1">
    <source>
        <dbReference type="ARBA" id="ARBA00022448"/>
    </source>
</evidence>
<dbReference type="PANTHER" id="PTHR42939:SF2">
    <property type="entry name" value="ABC-TYPE TRANSPORTER ATP-BINDING PROTEIN ECSA"/>
    <property type="match status" value="1"/>
</dbReference>